<evidence type="ECO:0000313" key="1">
    <source>
        <dbReference type="EMBL" id="QSI75271.1"/>
    </source>
</evidence>
<protein>
    <submittedName>
        <fullName evidence="1">SUKH-4 family immunity protein</fullName>
    </submittedName>
</protein>
<dbReference type="Pfam" id="PF14435">
    <property type="entry name" value="SUKH-4"/>
    <property type="match status" value="1"/>
</dbReference>
<name>A0ABX7M305_9RHOO</name>
<dbReference type="RefSeq" id="WP_206252654.1">
    <property type="nucleotide sequence ID" value="NZ_CP071060.1"/>
</dbReference>
<sequence>MSELLFDEYTKYSATRLSELGVSEEPASFLSTQGLPTWCAPNAHFGFVDDAELPLFEIDAQRYVGLGEDRDGNVIALEVNTLEIWVLIEQQSPVFLAASLKELSLSLNEFQHCINSAVAHDAEAYVLNRIAPSFLDPFVKWAEAENPRLVQQGAFWASVLSWLGMHNQSLERTRVGQPPLAAQLQR</sequence>
<proteinExistence type="predicted"/>
<reference evidence="1 2" key="1">
    <citation type="submission" date="2021-02" db="EMBL/GenBank/DDBJ databases">
        <title>Niveibacterium changnyeongensis HC41.</title>
        <authorList>
            <person name="Kang M."/>
        </authorList>
    </citation>
    <scope>NUCLEOTIDE SEQUENCE [LARGE SCALE GENOMIC DNA]</scope>
    <source>
        <strain evidence="1 2">HC41</strain>
    </source>
</reference>
<accession>A0ABX7M305</accession>
<evidence type="ECO:0000313" key="2">
    <source>
        <dbReference type="Proteomes" id="UP000663570"/>
    </source>
</evidence>
<organism evidence="1 2">
    <name type="scientific">Niveibacterium microcysteis</name>
    <dbReference type="NCBI Taxonomy" id="2811415"/>
    <lineage>
        <taxon>Bacteria</taxon>
        <taxon>Pseudomonadati</taxon>
        <taxon>Pseudomonadota</taxon>
        <taxon>Betaproteobacteria</taxon>
        <taxon>Rhodocyclales</taxon>
        <taxon>Rhodocyclaceae</taxon>
        <taxon>Niveibacterium</taxon>
    </lineage>
</organism>
<dbReference type="Proteomes" id="UP000663570">
    <property type="component" value="Chromosome"/>
</dbReference>
<dbReference type="InterPro" id="IPR025851">
    <property type="entry name" value="SUKH-4"/>
</dbReference>
<dbReference type="EMBL" id="CP071060">
    <property type="protein sequence ID" value="QSI75271.1"/>
    <property type="molecule type" value="Genomic_DNA"/>
</dbReference>
<keyword evidence="2" id="KW-1185">Reference proteome</keyword>
<gene>
    <name evidence="1" type="ORF">JY500_12155</name>
</gene>